<dbReference type="EMBL" id="AP023396">
    <property type="protein sequence ID" value="BCK52452.1"/>
    <property type="molecule type" value="Genomic_DNA"/>
</dbReference>
<evidence type="ECO:0000256" key="2">
    <source>
        <dbReference type="SAM" id="Phobius"/>
    </source>
</evidence>
<feature type="compositionally biased region" description="Polar residues" evidence="1">
    <location>
        <begin position="13"/>
        <end position="34"/>
    </location>
</feature>
<feature type="region of interest" description="Disordered" evidence="1">
    <location>
        <begin position="1"/>
        <end position="124"/>
    </location>
</feature>
<sequence>MTGTNPPHDRDQPAQSGQSNETQWWSTPMSSPDNPISGADPTVYGGGQGPVTGTDPTVYGGGQGPVTGTDPTVLGAGFDNYLGTPQPQYQQQSQPQYPQQPQPGYPAPPYGGTPYQQPYQGGYPPKKSNATPWIIGGVLGLVVLVGVVIGIVALAAKDDSGSSGSGATGTDKKTDGNYSMANINDACALVDTTVLRKWAPTPDGANEHTERQPDASYGGGSLECRASYTGAGKYGSDGSDLDFEADFQSKYGTPGFNNWKDYDTKTTGSGRTSGTIAGLGQDAYYAVYEQNYSSFVSTDYTCAVLDSNLSAKVKISIDSSSPVNKEDVGTVCKEQLKKALTALHK</sequence>
<keyword evidence="4" id="KW-1185">Reference proteome</keyword>
<name>A0A7G1KBD1_9NOCA</name>
<dbReference type="Proteomes" id="UP000516173">
    <property type="component" value="Chromosome"/>
</dbReference>
<evidence type="ECO:0000313" key="4">
    <source>
        <dbReference type="Proteomes" id="UP000516173"/>
    </source>
</evidence>
<organism evidence="3 4">
    <name type="scientific">Nocardia wallacei</name>
    <dbReference type="NCBI Taxonomy" id="480035"/>
    <lineage>
        <taxon>Bacteria</taxon>
        <taxon>Bacillati</taxon>
        <taxon>Actinomycetota</taxon>
        <taxon>Actinomycetes</taxon>
        <taxon>Mycobacteriales</taxon>
        <taxon>Nocardiaceae</taxon>
        <taxon>Nocardia</taxon>
    </lineage>
</organism>
<keyword evidence="2" id="KW-1133">Transmembrane helix</keyword>
<feature type="transmembrane region" description="Helical" evidence="2">
    <location>
        <begin position="133"/>
        <end position="156"/>
    </location>
</feature>
<keyword evidence="2" id="KW-0472">Membrane</keyword>
<proteinExistence type="predicted"/>
<evidence type="ECO:0000313" key="3">
    <source>
        <dbReference type="EMBL" id="BCK52452.1"/>
    </source>
</evidence>
<feature type="compositionally biased region" description="Pro residues" evidence="1">
    <location>
        <begin position="98"/>
        <end position="111"/>
    </location>
</feature>
<accession>A0A7G1KBD1</accession>
<feature type="region of interest" description="Disordered" evidence="1">
    <location>
        <begin position="200"/>
        <end position="220"/>
    </location>
</feature>
<feature type="region of interest" description="Disordered" evidence="1">
    <location>
        <begin position="158"/>
        <end position="177"/>
    </location>
</feature>
<dbReference type="RefSeq" id="WP_280336550.1">
    <property type="nucleotide sequence ID" value="NZ_JARWQA010000144.1"/>
</dbReference>
<dbReference type="KEGG" id="nwl:NWFMUON74_02240"/>
<feature type="compositionally biased region" description="Low complexity" evidence="1">
    <location>
        <begin position="85"/>
        <end position="97"/>
    </location>
</feature>
<reference evidence="3 4" key="1">
    <citation type="submission" date="2020-08" db="EMBL/GenBank/DDBJ databases">
        <title>Genome Sequencing of Nocardia wallacei strain FMUON74 and assembly.</title>
        <authorList>
            <person name="Toyokawa M."/>
            <person name="Uesaka K."/>
        </authorList>
    </citation>
    <scope>NUCLEOTIDE SEQUENCE [LARGE SCALE GENOMIC DNA]</scope>
    <source>
        <strain evidence="3 4">FMUON74</strain>
    </source>
</reference>
<gene>
    <name evidence="3" type="ORF">NWFMUON74_02240</name>
</gene>
<feature type="compositionally biased region" description="Low complexity" evidence="1">
    <location>
        <begin position="112"/>
        <end position="124"/>
    </location>
</feature>
<keyword evidence="2" id="KW-0812">Transmembrane</keyword>
<protein>
    <recommendedName>
        <fullName evidence="5">DUF3558 domain-containing protein</fullName>
    </recommendedName>
</protein>
<dbReference type="AlphaFoldDB" id="A0A7G1KBD1"/>
<evidence type="ECO:0008006" key="5">
    <source>
        <dbReference type="Google" id="ProtNLM"/>
    </source>
</evidence>
<evidence type="ECO:0000256" key="1">
    <source>
        <dbReference type="SAM" id="MobiDB-lite"/>
    </source>
</evidence>